<evidence type="ECO:0008006" key="3">
    <source>
        <dbReference type="Google" id="ProtNLM"/>
    </source>
</evidence>
<reference evidence="1 2" key="1">
    <citation type="submission" date="2019-07" db="EMBL/GenBank/DDBJ databases">
        <authorList>
            <person name="Kim J."/>
        </authorList>
    </citation>
    <scope>NUCLEOTIDE SEQUENCE [LARGE SCALE GENOMIC DNA]</scope>
    <source>
        <strain evidence="1 2">JC52</strain>
    </source>
</reference>
<keyword evidence="2" id="KW-1185">Reference proteome</keyword>
<dbReference type="Gene3D" id="1.25.40.10">
    <property type="entry name" value="Tetratricopeptide repeat domain"/>
    <property type="match status" value="1"/>
</dbReference>
<dbReference type="Proteomes" id="UP000317036">
    <property type="component" value="Unassembled WGS sequence"/>
</dbReference>
<proteinExistence type="predicted"/>
<name>A0A559K8B8_9BACL</name>
<dbReference type="AlphaFoldDB" id="A0A559K8B8"/>
<comment type="caution">
    <text evidence="1">The sequence shown here is derived from an EMBL/GenBank/DDBJ whole genome shotgun (WGS) entry which is preliminary data.</text>
</comment>
<protein>
    <recommendedName>
        <fullName evidence="3">Tetratricopeptide repeat protein</fullName>
    </recommendedName>
</protein>
<evidence type="ECO:0000313" key="2">
    <source>
        <dbReference type="Proteomes" id="UP000317036"/>
    </source>
</evidence>
<organism evidence="1 2">
    <name type="scientific">Paenibacillus cremeus</name>
    <dbReference type="NCBI Taxonomy" id="2163881"/>
    <lineage>
        <taxon>Bacteria</taxon>
        <taxon>Bacillati</taxon>
        <taxon>Bacillota</taxon>
        <taxon>Bacilli</taxon>
        <taxon>Bacillales</taxon>
        <taxon>Paenibacillaceae</taxon>
        <taxon>Paenibacillus</taxon>
    </lineage>
</organism>
<dbReference type="EMBL" id="VNJI01000024">
    <property type="protein sequence ID" value="TVY08369.1"/>
    <property type="molecule type" value="Genomic_DNA"/>
</dbReference>
<accession>A0A559K8B8</accession>
<dbReference type="OrthoDB" id="2697226at2"/>
<dbReference type="RefSeq" id="WP_144849881.1">
    <property type="nucleotide sequence ID" value="NZ_VNJI01000024.1"/>
</dbReference>
<sequence>MDLIQFRARRNSPYNNLSDFALLEKMEQEAWERNEQESTYELKERLFYLNLRMWEIKPEEEFYRNSIARIVLDLGWDLKRSKVNYEQAYQFFEDLITLQKPRAFPVANYRLGFIDFYNNRYQAAIRHFEKALNPPKLHDDRRPLPHEKLSESQRMKAQAQLAIAYAKYSVLAARKAKVMYENLGSPDEHDLDYILILEKDILKEEEKPYTCLSTVGKRHISEQEFRELRSRTDTFILDSTSLEDKKLYIHGNVCKLSPRRMAILEVLFTQMRPVPQRELSDQLNISQVSKYMNDLKEDLIRSGLPEQTILANNGYIINHPNPMLIYSANDPKYMM</sequence>
<dbReference type="SUPFAM" id="SSF48452">
    <property type="entry name" value="TPR-like"/>
    <property type="match status" value="1"/>
</dbReference>
<gene>
    <name evidence="1" type="ORF">FPZ49_19190</name>
</gene>
<dbReference type="InterPro" id="IPR011990">
    <property type="entry name" value="TPR-like_helical_dom_sf"/>
</dbReference>
<evidence type="ECO:0000313" key="1">
    <source>
        <dbReference type="EMBL" id="TVY08369.1"/>
    </source>
</evidence>